<dbReference type="Proteomes" id="UP001240236">
    <property type="component" value="Unassembled WGS sequence"/>
</dbReference>
<proteinExistence type="predicted"/>
<name>A0AAE4AXW9_9ACTN</name>
<dbReference type="EMBL" id="JAUSUZ010000001">
    <property type="protein sequence ID" value="MDQ0364458.1"/>
    <property type="molecule type" value="Genomic_DNA"/>
</dbReference>
<evidence type="ECO:0000313" key="1">
    <source>
        <dbReference type="EMBL" id="MDQ0364458.1"/>
    </source>
</evidence>
<dbReference type="RefSeq" id="WP_307235881.1">
    <property type="nucleotide sequence ID" value="NZ_JAUSUZ010000001.1"/>
</dbReference>
<dbReference type="AlphaFoldDB" id="A0AAE4AXW9"/>
<keyword evidence="2" id="KW-1185">Reference proteome</keyword>
<gene>
    <name evidence="1" type="ORF">J2S42_001127</name>
</gene>
<protein>
    <submittedName>
        <fullName evidence="1">Uncharacterized protein</fullName>
    </submittedName>
</protein>
<comment type="caution">
    <text evidence="1">The sequence shown here is derived from an EMBL/GenBank/DDBJ whole genome shotgun (WGS) entry which is preliminary data.</text>
</comment>
<dbReference type="SUPFAM" id="SSF53756">
    <property type="entry name" value="UDP-Glycosyltransferase/glycogen phosphorylase"/>
    <property type="match status" value="1"/>
</dbReference>
<sequence length="408" mass="44560">MHEMTGTHWLEMPAGPGAARWHTAPVERLVLAVCHTVASAQHVLDAVGLAEADERVQVVFTRAPDVLSNGTDELLSSLGAVVIPWEQARRSTFDLALAADCAGLHELRAPIIQLPHGIMSNKVTWSPSGGPGDGLVTGLAAPWLTSYGRLIPRVVTISHVGARDVLARQCPQALPAARLTGDLCLDRLTASLPRRTAYRRGLGVVADRTLIAVSSTWGEWSLFRRVWPALREALRELPRDRYAVRAVCHPATWHGHGARQVEAWARNRRVPGLRYVEPLDWRALAAAADVWIGDYGSPTLYAATAGVPVLHLPAPPGRVAPGSAAEALSRTTALLDVRRPLRDQLRDAEFRRAAVAAAVPPLVSSVRGEAARRLRTQMYRLLRLPEPAWRAVTRPVAVSRPYRRRVVS</sequence>
<evidence type="ECO:0000313" key="2">
    <source>
        <dbReference type="Proteomes" id="UP001240236"/>
    </source>
</evidence>
<organism evidence="1 2">
    <name type="scientific">Catenuloplanes indicus</name>
    <dbReference type="NCBI Taxonomy" id="137267"/>
    <lineage>
        <taxon>Bacteria</taxon>
        <taxon>Bacillati</taxon>
        <taxon>Actinomycetota</taxon>
        <taxon>Actinomycetes</taxon>
        <taxon>Micromonosporales</taxon>
        <taxon>Micromonosporaceae</taxon>
        <taxon>Catenuloplanes</taxon>
    </lineage>
</organism>
<reference evidence="1 2" key="1">
    <citation type="submission" date="2023-07" db="EMBL/GenBank/DDBJ databases">
        <title>Sequencing the genomes of 1000 actinobacteria strains.</title>
        <authorList>
            <person name="Klenk H.-P."/>
        </authorList>
    </citation>
    <scope>NUCLEOTIDE SEQUENCE [LARGE SCALE GENOMIC DNA]</scope>
    <source>
        <strain evidence="1 2">DSM 44709</strain>
    </source>
</reference>
<accession>A0AAE4AXW9</accession>